<organism evidence="1 2">
    <name type="scientific">Caerostris extrusa</name>
    <name type="common">Bark spider</name>
    <name type="synonym">Caerostris bankana</name>
    <dbReference type="NCBI Taxonomy" id="172846"/>
    <lineage>
        <taxon>Eukaryota</taxon>
        <taxon>Metazoa</taxon>
        <taxon>Ecdysozoa</taxon>
        <taxon>Arthropoda</taxon>
        <taxon>Chelicerata</taxon>
        <taxon>Arachnida</taxon>
        <taxon>Araneae</taxon>
        <taxon>Araneomorphae</taxon>
        <taxon>Entelegynae</taxon>
        <taxon>Araneoidea</taxon>
        <taxon>Araneidae</taxon>
        <taxon>Caerostris</taxon>
    </lineage>
</organism>
<evidence type="ECO:0000313" key="2">
    <source>
        <dbReference type="Proteomes" id="UP001054945"/>
    </source>
</evidence>
<sequence>MPMCFRLRQGTPISCRDDDEEEAEANGCCADAEPQIPQFRTRACSSRGRRNIFRTEVLPPVLYALAEKFHLLPPDGSSELGKSALFAWRAYDSRLGTDEDMDY</sequence>
<reference evidence="1 2" key="1">
    <citation type="submission" date="2021-06" db="EMBL/GenBank/DDBJ databases">
        <title>Caerostris extrusa draft genome.</title>
        <authorList>
            <person name="Kono N."/>
            <person name="Arakawa K."/>
        </authorList>
    </citation>
    <scope>NUCLEOTIDE SEQUENCE [LARGE SCALE GENOMIC DNA]</scope>
</reference>
<dbReference type="EMBL" id="BPLR01015814">
    <property type="protein sequence ID" value="GIY78883.1"/>
    <property type="molecule type" value="Genomic_DNA"/>
</dbReference>
<gene>
    <name evidence="1" type="ORF">CEXT_649491</name>
</gene>
<evidence type="ECO:0000313" key="1">
    <source>
        <dbReference type="EMBL" id="GIY78883.1"/>
    </source>
</evidence>
<keyword evidence="2" id="KW-1185">Reference proteome</keyword>
<dbReference type="AlphaFoldDB" id="A0AAV4W9G3"/>
<protein>
    <submittedName>
        <fullName evidence="1">Uncharacterized protein</fullName>
    </submittedName>
</protein>
<accession>A0AAV4W9G3</accession>
<proteinExistence type="predicted"/>
<dbReference type="Proteomes" id="UP001054945">
    <property type="component" value="Unassembled WGS sequence"/>
</dbReference>
<comment type="caution">
    <text evidence="1">The sequence shown here is derived from an EMBL/GenBank/DDBJ whole genome shotgun (WGS) entry which is preliminary data.</text>
</comment>
<name>A0AAV4W9G3_CAEEX</name>